<dbReference type="Pfam" id="PF01292">
    <property type="entry name" value="Ni_hydr_CYTB"/>
    <property type="match status" value="1"/>
</dbReference>
<dbReference type="GO" id="GO:0046872">
    <property type="term" value="F:metal ion binding"/>
    <property type="evidence" value="ECO:0007669"/>
    <property type="project" value="UniProtKB-KW"/>
</dbReference>
<dbReference type="Gene3D" id="1.20.950.20">
    <property type="entry name" value="Transmembrane di-heme cytochromes, Chain C"/>
    <property type="match status" value="1"/>
</dbReference>
<comment type="similarity">
    <text evidence="11">Belongs to the cytochrome b561 family.</text>
</comment>
<keyword evidence="4" id="KW-0349">Heme</keyword>
<dbReference type="GO" id="GO:0009055">
    <property type="term" value="F:electron transfer activity"/>
    <property type="evidence" value="ECO:0007669"/>
    <property type="project" value="InterPro"/>
</dbReference>
<dbReference type="PANTHER" id="PTHR30529:SF1">
    <property type="entry name" value="CYTOCHROME B561 HOMOLOG 2"/>
    <property type="match status" value="1"/>
</dbReference>
<comment type="subcellular location">
    <subcellularLocation>
        <location evidence="1">Cell membrane</location>
        <topology evidence="1">Multi-pass membrane protein</topology>
    </subcellularLocation>
</comment>
<evidence type="ECO:0000256" key="12">
    <source>
        <dbReference type="SAM" id="Phobius"/>
    </source>
</evidence>
<evidence type="ECO:0000256" key="1">
    <source>
        <dbReference type="ARBA" id="ARBA00004651"/>
    </source>
</evidence>
<keyword evidence="10 12" id="KW-0472">Membrane</keyword>
<keyword evidence="7" id="KW-0249">Electron transport</keyword>
<name>A0A7S0PUR9_9EUKA</name>
<reference evidence="14" key="1">
    <citation type="submission" date="2021-01" db="EMBL/GenBank/DDBJ databases">
        <authorList>
            <person name="Corre E."/>
            <person name="Pelletier E."/>
            <person name="Niang G."/>
            <person name="Scheremetjew M."/>
            <person name="Finn R."/>
            <person name="Kale V."/>
            <person name="Holt S."/>
            <person name="Cochrane G."/>
            <person name="Meng A."/>
            <person name="Brown T."/>
            <person name="Cohen L."/>
        </authorList>
    </citation>
    <scope>NUCLEOTIDE SEQUENCE</scope>
    <source>
        <strain evidence="14">PLY182g</strain>
    </source>
</reference>
<feature type="domain" description="Cytochrome b561 bacterial/Ni-hydrogenase" evidence="13">
    <location>
        <begin position="63"/>
        <end position="238"/>
    </location>
</feature>
<sequence length="246" mass="26707">MFGRRLAMIARGAYGATARPYMRALASLPTRPSALIAAKPPSLSSMLVAGKRMCSTATVVQMYTKPVQWMHWVYAAGMLTVLGTVKASQWTTGETFLGTKGQTKGTLMLIHKSTAVILTALIVPRILLKAVSKVPAHLPGSALEHLAANVSHTAFYGFMLFMPATGIAMGWFGGKGVPFYGLYMFPGKPDKTKEDGQFAGKMFKWHKQAGQFMYYLVPLHVGAAGLHVVRGHPIFTRMNPFAAATR</sequence>
<dbReference type="InterPro" id="IPR052168">
    <property type="entry name" value="Cytochrome_b561_oxidase"/>
</dbReference>
<dbReference type="PANTHER" id="PTHR30529">
    <property type="entry name" value="CYTOCHROME B561"/>
    <property type="match status" value="1"/>
</dbReference>
<dbReference type="AlphaFoldDB" id="A0A7S0PUR9"/>
<gene>
    <name evidence="14" type="ORF">CPEL01642_LOCUS752</name>
</gene>
<evidence type="ECO:0000259" key="13">
    <source>
        <dbReference type="Pfam" id="PF01292"/>
    </source>
</evidence>
<evidence type="ECO:0000256" key="4">
    <source>
        <dbReference type="ARBA" id="ARBA00022617"/>
    </source>
</evidence>
<keyword evidence="9" id="KW-0408">Iron</keyword>
<feature type="transmembrane region" description="Helical" evidence="12">
    <location>
        <begin position="72"/>
        <end position="89"/>
    </location>
</feature>
<proteinExistence type="inferred from homology"/>
<feature type="transmembrane region" description="Helical" evidence="12">
    <location>
        <begin position="154"/>
        <end position="174"/>
    </location>
</feature>
<keyword evidence="3" id="KW-1003">Cell membrane</keyword>
<evidence type="ECO:0000256" key="8">
    <source>
        <dbReference type="ARBA" id="ARBA00022989"/>
    </source>
</evidence>
<feature type="transmembrane region" description="Helical" evidence="12">
    <location>
        <begin position="109"/>
        <end position="128"/>
    </location>
</feature>
<protein>
    <recommendedName>
        <fullName evidence="13">Cytochrome b561 bacterial/Ni-hydrogenase domain-containing protein</fullName>
    </recommendedName>
</protein>
<organism evidence="14">
    <name type="scientific">Coccolithus braarudii</name>
    <dbReference type="NCBI Taxonomy" id="221442"/>
    <lineage>
        <taxon>Eukaryota</taxon>
        <taxon>Haptista</taxon>
        <taxon>Haptophyta</taxon>
        <taxon>Prymnesiophyceae</taxon>
        <taxon>Coccolithales</taxon>
        <taxon>Coccolithaceae</taxon>
        <taxon>Coccolithus</taxon>
    </lineage>
</organism>
<keyword evidence="5 12" id="KW-0812">Transmembrane</keyword>
<dbReference type="GO" id="GO:0022904">
    <property type="term" value="P:respiratory electron transport chain"/>
    <property type="evidence" value="ECO:0007669"/>
    <property type="project" value="InterPro"/>
</dbReference>
<dbReference type="GO" id="GO:0005886">
    <property type="term" value="C:plasma membrane"/>
    <property type="evidence" value="ECO:0007669"/>
    <property type="project" value="UniProtKB-SubCell"/>
</dbReference>
<evidence type="ECO:0000256" key="3">
    <source>
        <dbReference type="ARBA" id="ARBA00022475"/>
    </source>
</evidence>
<keyword evidence="2" id="KW-0813">Transport</keyword>
<keyword evidence="8 12" id="KW-1133">Transmembrane helix</keyword>
<evidence type="ECO:0000313" key="14">
    <source>
        <dbReference type="EMBL" id="CAD8597423.1"/>
    </source>
</evidence>
<dbReference type="GO" id="GO:0020037">
    <property type="term" value="F:heme binding"/>
    <property type="evidence" value="ECO:0007669"/>
    <property type="project" value="TreeGrafter"/>
</dbReference>
<evidence type="ECO:0000256" key="9">
    <source>
        <dbReference type="ARBA" id="ARBA00023004"/>
    </source>
</evidence>
<dbReference type="EMBL" id="HBEY01001420">
    <property type="protein sequence ID" value="CAD8597423.1"/>
    <property type="molecule type" value="Transcribed_RNA"/>
</dbReference>
<evidence type="ECO:0000256" key="2">
    <source>
        <dbReference type="ARBA" id="ARBA00022448"/>
    </source>
</evidence>
<evidence type="ECO:0000256" key="10">
    <source>
        <dbReference type="ARBA" id="ARBA00023136"/>
    </source>
</evidence>
<accession>A0A7S0PUR9</accession>
<feature type="transmembrane region" description="Helical" evidence="12">
    <location>
        <begin position="212"/>
        <end position="229"/>
    </location>
</feature>
<evidence type="ECO:0000256" key="11">
    <source>
        <dbReference type="ARBA" id="ARBA00037975"/>
    </source>
</evidence>
<evidence type="ECO:0000256" key="6">
    <source>
        <dbReference type="ARBA" id="ARBA00022723"/>
    </source>
</evidence>
<evidence type="ECO:0000256" key="7">
    <source>
        <dbReference type="ARBA" id="ARBA00022982"/>
    </source>
</evidence>
<dbReference type="InterPro" id="IPR011577">
    <property type="entry name" value="Cyt_b561_bac/Ni-Hgenase"/>
</dbReference>
<evidence type="ECO:0000256" key="5">
    <source>
        <dbReference type="ARBA" id="ARBA00022692"/>
    </source>
</evidence>
<dbReference type="InterPro" id="IPR016174">
    <property type="entry name" value="Di-haem_cyt_TM"/>
</dbReference>
<keyword evidence="6" id="KW-0479">Metal-binding</keyword>
<dbReference type="SUPFAM" id="SSF81342">
    <property type="entry name" value="Transmembrane di-heme cytochromes"/>
    <property type="match status" value="1"/>
</dbReference>